<sequence length="62" mass="7068">MPFRLVSFKITETLHYLLHQIHSLYSLSLSLQTSVRRPVRRLPPNSGRASTTSPPRQFSSSS</sequence>
<proteinExistence type="predicted"/>
<accession>A0AAX6DGY6</accession>
<keyword evidence="2" id="KW-0675">Receptor</keyword>
<organism evidence="2 3">
    <name type="scientific">Iris pallida</name>
    <name type="common">Sweet iris</name>
    <dbReference type="NCBI Taxonomy" id="29817"/>
    <lineage>
        <taxon>Eukaryota</taxon>
        <taxon>Viridiplantae</taxon>
        <taxon>Streptophyta</taxon>
        <taxon>Embryophyta</taxon>
        <taxon>Tracheophyta</taxon>
        <taxon>Spermatophyta</taxon>
        <taxon>Magnoliopsida</taxon>
        <taxon>Liliopsida</taxon>
        <taxon>Asparagales</taxon>
        <taxon>Iridaceae</taxon>
        <taxon>Iridoideae</taxon>
        <taxon>Irideae</taxon>
        <taxon>Iris</taxon>
    </lineage>
</organism>
<comment type="caution">
    <text evidence="2">The sequence shown here is derived from an EMBL/GenBank/DDBJ whole genome shotgun (WGS) entry which is preliminary data.</text>
</comment>
<keyword evidence="2" id="KW-0418">Kinase</keyword>
<feature type="region of interest" description="Disordered" evidence="1">
    <location>
        <begin position="36"/>
        <end position="62"/>
    </location>
</feature>
<dbReference type="Proteomes" id="UP001140949">
    <property type="component" value="Unassembled WGS sequence"/>
</dbReference>
<keyword evidence="2" id="KW-0808">Transferase</keyword>
<evidence type="ECO:0000313" key="3">
    <source>
        <dbReference type="Proteomes" id="UP001140949"/>
    </source>
</evidence>
<reference evidence="2" key="1">
    <citation type="journal article" date="2023" name="GigaByte">
        <title>Genome assembly of the bearded iris, Iris pallida Lam.</title>
        <authorList>
            <person name="Bruccoleri R.E."/>
            <person name="Oakeley E.J."/>
            <person name="Faust A.M.E."/>
            <person name="Altorfer M."/>
            <person name="Dessus-Babus S."/>
            <person name="Burckhardt D."/>
            <person name="Oertli M."/>
            <person name="Naumann U."/>
            <person name="Petersen F."/>
            <person name="Wong J."/>
        </authorList>
    </citation>
    <scope>NUCLEOTIDE SEQUENCE</scope>
    <source>
        <strain evidence="2">GSM-AAB239-AS_SAM_17_03QT</strain>
    </source>
</reference>
<protein>
    <submittedName>
        <fullName evidence="2">Proline-rich receptor-like protein kinase PERK8</fullName>
    </submittedName>
</protein>
<gene>
    <name evidence="2" type="ORF">M6B38_246290</name>
</gene>
<feature type="compositionally biased region" description="Polar residues" evidence="1">
    <location>
        <begin position="47"/>
        <end position="62"/>
    </location>
</feature>
<evidence type="ECO:0000313" key="2">
    <source>
        <dbReference type="EMBL" id="KAJ6791014.1"/>
    </source>
</evidence>
<evidence type="ECO:0000256" key="1">
    <source>
        <dbReference type="SAM" id="MobiDB-lite"/>
    </source>
</evidence>
<dbReference type="EMBL" id="JANAVB010044815">
    <property type="protein sequence ID" value="KAJ6791014.1"/>
    <property type="molecule type" value="Genomic_DNA"/>
</dbReference>
<dbReference type="AlphaFoldDB" id="A0AAX6DGY6"/>
<name>A0AAX6DGY6_IRIPA</name>
<dbReference type="GO" id="GO:0016301">
    <property type="term" value="F:kinase activity"/>
    <property type="evidence" value="ECO:0007669"/>
    <property type="project" value="UniProtKB-KW"/>
</dbReference>
<keyword evidence="3" id="KW-1185">Reference proteome</keyword>
<reference evidence="2" key="2">
    <citation type="submission" date="2023-04" db="EMBL/GenBank/DDBJ databases">
        <authorList>
            <person name="Bruccoleri R.E."/>
            <person name="Oakeley E.J."/>
            <person name="Faust A.-M."/>
            <person name="Dessus-Babus S."/>
            <person name="Altorfer M."/>
            <person name="Burckhardt D."/>
            <person name="Oertli M."/>
            <person name="Naumann U."/>
            <person name="Petersen F."/>
            <person name="Wong J."/>
        </authorList>
    </citation>
    <scope>NUCLEOTIDE SEQUENCE</scope>
    <source>
        <strain evidence="2">GSM-AAB239-AS_SAM_17_03QT</strain>
        <tissue evidence="2">Leaf</tissue>
    </source>
</reference>